<sequence length="141" mass="15572">MTRDWNKVIWTDEAKLELGKRPGHKRVARLPGEEFLPENIQPTFKSGHKSIMVWGCIAHGVKGPLIKLEFLPATMSEKGRRRGGGLGAKEIEQQQICLMLVVEDGALAHTSRLAKSARLKLGITPLTHPPSSPDLNPIEPL</sequence>
<organism evidence="1 2">
    <name type="scientific">Heterobasidion irregulare (strain TC 32-1)</name>
    <dbReference type="NCBI Taxonomy" id="747525"/>
    <lineage>
        <taxon>Eukaryota</taxon>
        <taxon>Fungi</taxon>
        <taxon>Dikarya</taxon>
        <taxon>Basidiomycota</taxon>
        <taxon>Agaricomycotina</taxon>
        <taxon>Agaricomycetes</taxon>
        <taxon>Russulales</taxon>
        <taxon>Bondarzewiaceae</taxon>
        <taxon>Heterobasidion</taxon>
        <taxon>Heterobasidion annosum species complex</taxon>
    </lineage>
</organism>
<dbReference type="HOGENOM" id="CLU_1825524_0_0_1"/>
<dbReference type="Gene3D" id="3.30.420.10">
    <property type="entry name" value="Ribonuclease H-like superfamily/Ribonuclease H"/>
    <property type="match status" value="1"/>
</dbReference>
<evidence type="ECO:0000313" key="2">
    <source>
        <dbReference type="Proteomes" id="UP000030671"/>
    </source>
</evidence>
<dbReference type="eggNOG" id="ENOG502RZ9M">
    <property type="taxonomic scope" value="Eukaryota"/>
</dbReference>
<dbReference type="InterPro" id="IPR036397">
    <property type="entry name" value="RNaseH_sf"/>
</dbReference>
<dbReference type="RefSeq" id="XP_009542065.1">
    <property type="nucleotide sequence ID" value="XM_009543770.1"/>
</dbReference>
<dbReference type="Proteomes" id="UP000030671">
    <property type="component" value="Unassembled WGS sequence"/>
</dbReference>
<dbReference type="GeneID" id="20669771"/>
<dbReference type="GO" id="GO:0003676">
    <property type="term" value="F:nucleic acid binding"/>
    <property type="evidence" value="ECO:0007669"/>
    <property type="project" value="InterPro"/>
</dbReference>
<proteinExistence type="predicted"/>
<gene>
    <name evidence="1" type="ORF">HETIRDRAFT_310330</name>
</gene>
<protein>
    <recommendedName>
        <fullName evidence="3">Tc1-like transposase DDE domain-containing protein</fullName>
    </recommendedName>
</protein>
<dbReference type="KEGG" id="hir:HETIRDRAFT_310330"/>
<accession>W4KH77</accession>
<reference evidence="1 2" key="1">
    <citation type="journal article" date="2012" name="New Phytol.">
        <title>Insight into trade-off between wood decay and parasitism from the genome of a fungal forest pathogen.</title>
        <authorList>
            <person name="Olson A."/>
            <person name="Aerts A."/>
            <person name="Asiegbu F."/>
            <person name="Belbahri L."/>
            <person name="Bouzid O."/>
            <person name="Broberg A."/>
            <person name="Canback B."/>
            <person name="Coutinho P.M."/>
            <person name="Cullen D."/>
            <person name="Dalman K."/>
            <person name="Deflorio G."/>
            <person name="van Diepen L.T."/>
            <person name="Dunand C."/>
            <person name="Duplessis S."/>
            <person name="Durling M."/>
            <person name="Gonthier P."/>
            <person name="Grimwood J."/>
            <person name="Fossdal C.G."/>
            <person name="Hansson D."/>
            <person name="Henrissat B."/>
            <person name="Hietala A."/>
            <person name="Himmelstrand K."/>
            <person name="Hoffmeister D."/>
            <person name="Hogberg N."/>
            <person name="James T.Y."/>
            <person name="Karlsson M."/>
            <person name="Kohler A."/>
            <person name="Kues U."/>
            <person name="Lee Y.H."/>
            <person name="Lin Y.C."/>
            <person name="Lind M."/>
            <person name="Lindquist E."/>
            <person name="Lombard V."/>
            <person name="Lucas S."/>
            <person name="Lunden K."/>
            <person name="Morin E."/>
            <person name="Murat C."/>
            <person name="Park J."/>
            <person name="Raffaello T."/>
            <person name="Rouze P."/>
            <person name="Salamov A."/>
            <person name="Schmutz J."/>
            <person name="Solheim H."/>
            <person name="Stahlberg J."/>
            <person name="Velez H."/>
            <person name="de Vries R.P."/>
            <person name="Wiebenga A."/>
            <person name="Woodward S."/>
            <person name="Yakovlev I."/>
            <person name="Garbelotto M."/>
            <person name="Martin F."/>
            <person name="Grigoriev I.V."/>
            <person name="Stenlid J."/>
        </authorList>
    </citation>
    <scope>NUCLEOTIDE SEQUENCE [LARGE SCALE GENOMIC DNA]</scope>
    <source>
        <strain evidence="1 2">TC 32-1</strain>
    </source>
</reference>
<evidence type="ECO:0000313" key="1">
    <source>
        <dbReference type="EMBL" id="ETW85192.1"/>
    </source>
</evidence>
<name>W4KH77_HETIT</name>
<dbReference type="OrthoDB" id="2417635at2759"/>
<evidence type="ECO:0008006" key="3">
    <source>
        <dbReference type="Google" id="ProtNLM"/>
    </source>
</evidence>
<dbReference type="EMBL" id="KI925455">
    <property type="protein sequence ID" value="ETW85192.1"/>
    <property type="molecule type" value="Genomic_DNA"/>
</dbReference>
<keyword evidence="2" id="KW-1185">Reference proteome</keyword>
<dbReference type="InParanoid" id="W4KH77"/>
<dbReference type="AlphaFoldDB" id="W4KH77"/>